<accession>A0ACC1WW01</accession>
<dbReference type="Proteomes" id="UP001164539">
    <property type="component" value="Chromosome 13"/>
</dbReference>
<reference evidence="1 2" key="1">
    <citation type="journal article" date="2023" name="Science">
        <title>Complex scaffold remodeling in plant triterpene biosynthesis.</title>
        <authorList>
            <person name="De La Pena R."/>
            <person name="Hodgson H."/>
            <person name="Liu J.C."/>
            <person name="Stephenson M.J."/>
            <person name="Martin A.C."/>
            <person name="Owen C."/>
            <person name="Harkess A."/>
            <person name="Leebens-Mack J."/>
            <person name="Jimenez L.E."/>
            <person name="Osbourn A."/>
            <person name="Sattely E.S."/>
        </authorList>
    </citation>
    <scope>NUCLEOTIDE SEQUENCE [LARGE SCALE GENOMIC DNA]</scope>
    <source>
        <strain evidence="2">cv. JPN11</strain>
        <tissue evidence="1">Leaf</tissue>
    </source>
</reference>
<keyword evidence="1" id="KW-0808">Transferase</keyword>
<organism evidence="1 2">
    <name type="scientific">Melia azedarach</name>
    <name type="common">Chinaberry tree</name>
    <dbReference type="NCBI Taxonomy" id="155640"/>
    <lineage>
        <taxon>Eukaryota</taxon>
        <taxon>Viridiplantae</taxon>
        <taxon>Streptophyta</taxon>
        <taxon>Embryophyta</taxon>
        <taxon>Tracheophyta</taxon>
        <taxon>Spermatophyta</taxon>
        <taxon>Magnoliopsida</taxon>
        <taxon>eudicotyledons</taxon>
        <taxon>Gunneridae</taxon>
        <taxon>Pentapetalae</taxon>
        <taxon>rosids</taxon>
        <taxon>malvids</taxon>
        <taxon>Sapindales</taxon>
        <taxon>Meliaceae</taxon>
        <taxon>Melia</taxon>
    </lineage>
</organism>
<keyword evidence="2" id="KW-1185">Reference proteome</keyword>
<comment type="caution">
    <text evidence="1">The sequence shown here is derived from an EMBL/GenBank/DDBJ whole genome shotgun (WGS) entry which is preliminary data.</text>
</comment>
<protein>
    <submittedName>
        <fullName evidence="1">Kinase</fullName>
    </submittedName>
</protein>
<evidence type="ECO:0000313" key="1">
    <source>
        <dbReference type="EMBL" id="KAJ4703248.1"/>
    </source>
</evidence>
<proteinExistence type="predicted"/>
<keyword evidence="1" id="KW-0418">Kinase</keyword>
<evidence type="ECO:0000313" key="2">
    <source>
        <dbReference type="Proteomes" id="UP001164539"/>
    </source>
</evidence>
<dbReference type="EMBL" id="CM051406">
    <property type="protein sequence ID" value="KAJ4703248.1"/>
    <property type="molecule type" value="Genomic_DNA"/>
</dbReference>
<sequence length="647" mass="72260">MHSRSIDLINLLLILYCMLIGIGTLTNGQECNDSTGSFATSRVFIENRNAILLSLASNATINGGFYTATIGQDPNKVYALALCRGDSSSADCASCVNSGSKDIISKCPNHKEAIAWGADPPCIVRYAGRNFIGKLELLPIKAGSNLKNITWNLTQFNQTWESLMDSLVKKASLGSSRLKFATGEANLTYLRKIYALMQCTPDISQSNCEICLRESMAVYESCCHGKQGGNVQRPNCIFRWEIFRFFDATTAPSILPPELTNGKITKESGRIASRSIAIIVVSAISFMALVAFICGIFHIRKSKQRIRNANRIETAEPFQFDLRTIKVATNNFSIDRKLGQGGFGAVYKGKLPNGRDIAVKRLSRDSGQGEQEFKNEVLVLTMLQHRNLVRLLGFCLKGNERLLIYEFVPNSSLDNFIFDPIKHLQLDWEMRYKIILGIARGILYLHEDSRLRIIHRDLKASNILLDVEMNPKISDFGMARLFDMDQTQGNTSKIVGTFGYMAPEYVKRGHFSIKSDVFSFGVLVLEIISGQKNSCFPKAEEEAEDLLTYTWKNWKEGTAAKIIDPSLRIESDDDVMRCIQIGLLCVQENVANRPTMASVILMLTRSLSLSVPSQPAYFMNPTVSDQSNSEYDKCSLYEASITQLNSR</sequence>
<name>A0ACC1WW01_MELAZ</name>
<gene>
    <name evidence="1" type="ORF">OWV82_023177</name>
</gene>